<dbReference type="OrthoDB" id="247013at2759"/>
<dbReference type="CDD" id="cd16653">
    <property type="entry name" value="RING-like_Rtf2"/>
    <property type="match status" value="1"/>
</dbReference>
<organism evidence="3 4">
    <name type="scientific">Pseudozyma antarctica (strain T-34)</name>
    <name type="common">Yeast</name>
    <name type="synonym">Candida antarctica</name>
    <dbReference type="NCBI Taxonomy" id="1151754"/>
    <lineage>
        <taxon>Eukaryota</taxon>
        <taxon>Fungi</taxon>
        <taxon>Dikarya</taxon>
        <taxon>Basidiomycota</taxon>
        <taxon>Ustilaginomycotina</taxon>
        <taxon>Ustilaginomycetes</taxon>
        <taxon>Ustilaginales</taxon>
        <taxon>Ustilaginaceae</taxon>
        <taxon>Moesziomyces</taxon>
    </lineage>
</organism>
<dbReference type="EMBL" id="DF196781">
    <property type="protein sequence ID" value="GAC75391.1"/>
    <property type="molecule type" value="Genomic_DNA"/>
</dbReference>
<feature type="region of interest" description="Disordered" evidence="2">
    <location>
        <begin position="1"/>
        <end position="37"/>
    </location>
</feature>
<dbReference type="InterPro" id="IPR027799">
    <property type="entry name" value="Rtf2_RING-finger"/>
</dbReference>
<dbReference type="PANTHER" id="PTHR12775:SF0">
    <property type="entry name" value="REPLICATION TERMINATION FACTOR 2"/>
    <property type="match status" value="1"/>
</dbReference>
<dbReference type="Pfam" id="PF04641">
    <property type="entry name" value="Rtf2"/>
    <property type="match status" value="1"/>
</dbReference>
<dbReference type="AlphaFoldDB" id="M9LR57"/>
<evidence type="ECO:0000313" key="3">
    <source>
        <dbReference type="EMBL" id="GAC75391.1"/>
    </source>
</evidence>
<dbReference type="InterPro" id="IPR006735">
    <property type="entry name" value="Rtf2"/>
</dbReference>
<dbReference type="STRING" id="1151754.M9LR57"/>
<proteinExistence type="inferred from homology"/>
<dbReference type="GO" id="GO:0005634">
    <property type="term" value="C:nucleus"/>
    <property type="evidence" value="ECO:0007669"/>
    <property type="project" value="TreeGrafter"/>
</dbReference>
<evidence type="ECO:0000313" key="4">
    <source>
        <dbReference type="Proteomes" id="UP000011976"/>
    </source>
</evidence>
<feature type="compositionally biased region" description="Gly residues" evidence="2">
    <location>
        <begin position="1"/>
        <end position="10"/>
    </location>
</feature>
<dbReference type="PANTHER" id="PTHR12775">
    <property type="entry name" value="PROTEIN C20ORF43 HOMOLOG"/>
    <property type="match status" value="1"/>
</dbReference>
<dbReference type="Proteomes" id="UP000011976">
    <property type="component" value="Unassembled WGS sequence"/>
</dbReference>
<accession>M9LR57</accession>
<comment type="similarity">
    <text evidence="1">Belongs to the rtf2 family.</text>
</comment>
<dbReference type="InterPro" id="IPR013083">
    <property type="entry name" value="Znf_RING/FYVE/PHD"/>
</dbReference>
<dbReference type="GO" id="GO:0006274">
    <property type="term" value="P:DNA replication termination"/>
    <property type="evidence" value="ECO:0007669"/>
    <property type="project" value="TreeGrafter"/>
</dbReference>
<name>M9LR57_PSEA3</name>
<evidence type="ECO:0000256" key="1">
    <source>
        <dbReference type="ARBA" id="ARBA00009885"/>
    </source>
</evidence>
<feature type="compositionally biased region" description="Basic and acidic residues" evidence="2">
    <location>
        <begin position="267"/>
        <end position="278"/>
    </location>
</feature>
<evidence type="ECO:0000256" key="2">
    <source>
        <dbReference type="SAM" id="MobiDB-lite"/>
    </source>
</evidence>
<feature type="compositionally biased region" description="Basic and acidic residues" evidence="2">
    <location>
        <begin position="286"/>
        <end position="300"/>
    </location>
</feature>
<dbReference type="Gene3D" id="3.30.40.10">
    <property type="entry name" value="Zinc/RING finger domain, C3HC4 (zinc finger)"/>
    <property type="match status" value="1"/>
</dbReference>
<reference evidence="4" key="1">
    <citation type="journal article" date="2013" name="Genome Announc.">
        <title>Genome sequence of the basidiomycetous yeast Pseudozyma antarctica T-34, a producer of the glycolipid biosurfactants mannosylerythritol lipids.</title>
        <authorList>
            <person name="Morita T."/>
            <person name="Koike H."/>
            <person name="Koyama Y."/>
            <person name="Hagiwara H."/>
            <person name="Ito E."/>
            <person name="Fukuoka T."/>
            <person name="Imura T."/>
            <person name="Machida M."/>
            <person name="Kitamoto D."/>
        </authorList>
    </citation>
    <scope>NUCLEOTIDE SEQUENCE [LARGE SCALE GENOMIC DNA]</scope>
    <source>
        <strain evidence="4">T-34</strain>
    </source>
</reference>
<gene>
    <name evidence="3" type="ORF">PANT_15c00050</name>
</gene>
<feature type="region of interest" description="Disordered" evidence="2">
    <location>
        <begin position="261"/>
        <end position="314"/>
    </location>
</feature>
<protein>
    <submittedName>
        <fullName evidence="3">Uncharacterized conserved protein</fullName>
    </submittedName>
</protein>
<sequence length="328" mass="36318">MGEQRGGGGRNLDDDDAPSKMRFFSTRPQPRMAAPTSDCRSAAPNFSTLQVTWIAPWLFALCFSTIPAPHPTELCNGNDGGSISKRDEMVRTKASVQKVDASLLRQSLWTVCRLSREPLQAPVVSDALGRLYNKDAVIQHLLQRHQSEPTTDPIPHIRGLRDTTDLKLTSNTLYRPASVGQSERHSVYPFMCPLSARQMDGMHRFVYIAPCGCVMSASGLQATLTDARGEVHPCPVCAKQFHAALTKGAKAVQGSDVVTINPDKDEEDKLREKMESRAQHKKKKARTADQADTKDGEQDAKKRRKAEKKDETRRRIAQLTAELAAEKA</sequence>